<accession>A0A813QYI2</accession>
<evidence type="ECO:0000313" key="2">
    <source>
        <dbReference type="Proteomes" id="UP000663879"/>
    </source>
</evidence>
<dbReference type="Gene3D" id="3.30.420.10">
    <property type="entry name" value="Ribonuclease H-like superfamily/Ribonuclease H"/>
    <property type="match status" value="1"/>
</dbReference>
<dbReference type="AlphaFoldDB" id="A0A813QYI2"/>
<dbReference type="InterPro" id="IPR050951">
    <property type="entry name" value="Retrovirus_Pol_polyprotein"/>
</dbReference>
<dbReference type="EMBL" id="CAJNOC010000551">
    <property type="protein sequence ID" value="CAF0775626.1"/>
    <property type="molecule type" value="Genomic_DNA"/>
</dbReference>
<sequence>MGELIQSIENLSLDGQPFENKNYKHKHISEYIENCLKCQEWNTSGQMSRAPLQPIITIKVLQLFTCDILGPLNTTERENMEACKIDFYKWCFLSVKNFESNFFKRYLELIDFHKKRTTPYHQLCDGSTERFNIIVISIMHTFENKNQDDWDQLFYKFAFAYRTAVHRATGYTPFEMVYERRL</sequence>
<protein>
    <recommendedName>
        <fullName evidence="3">Integrase catalytic domain-containing protein</fullName>
    </recommendedName>
</protein>
<dbReference type="PANTHER" id="PTHR37984:SF15">
    <property type="entry name" value="INTEGRASE CATALYTIC DOMAIN-CONTAINING PROTEIN"/>
    <property type="match status" value="1"/>
</dbReference>
<gene>
    <name evidence="1" type="ORF">OXX778_LOCUS5188</name>
</gene>
<reference evidence="1" key="1">
    <citation type="submission" date="2021-02" db="EMBL/GenBank/DDBJ databases">
        <authorList>
            <person name="Nowell W R."/>
        </authorList>
    </citation>
    <scope>NUCLEOTIDE SEQUENCE</scope>
    <source>
        <strain evidence="1">Ploen Becks lab</strain>
    </source>
</reference>
<dbReference type="Proteomes" id="UP000663879">
    <property type="component" value="Unassembled WGS sequence"/>
</dbReference>
<dbReference type="InterPro" id="IPR012337">
    <property type="entry name" value="RNaseH-like_sf"/>
</dbReference>
<keyword evidence="2" id="KW-1185">Reference proteome</keyword>
<proteinExistence type="predicted"/>
<dbReference type="PANTHER" id="PTHR37984">
    <property type="entry name" value="PROTEIN CBG26694"/>
    <property type="match status" value="1"/>
</dbReference>
<evidence type="ECO:0008006" key="3">
    <source>
        <dbReference type="Google" id="ProtNLM"/>
    </source>
</evidence>
<organism evidence="1 2">
    <name type="scientific">Brachionus calyciflorus</name>
    <dbReference type="NCBI Taxonomy" id="104777"/>
    <lineage>
        <taxon>Eukaryota</taxon>
        <taxon>Metazoa</taxon>
        <taxon>Spiralia</taxon>
        <taxon>Gnathifera</taxon>
        <taxon>Rotifera</taxon>
        <taxon>Eurotatoria</taxon>
        <taxon>Monogononta</taxon>
        <taxon>Pseudotrocha</taxon>
        <taxon>Ploima</taxon>
        <taxon>Brachionidae</taxon>
        <taxon>Brachionus</taxon>
    </lineage>
</organism>
<evidence type="ECO:0000313" key="1">
    <source>
        <dbReference type="EMBL" id="CAF0775626.1"/>
    </source>
</evidence>
<feature type="non-terminal residue" evidence="1">
    <location>
        <position position="1"/>
    </location>
</feature>
<dbReference type="OrthoDB" id="10047206at2759"/>
<dbReference type="GO" id="GO:0003676">
    <property type="term" value="F:nucleic acid binding"/>
    <property type="evidence" value="ECO:0007669"/>
    <property type="project" value="InterPro"/>
</dbReference>
<feature type="non-terminal residue" evidence="1">
    <location>
        <position position="182"/>
    </location>
</feature>
<comment type="caution">
    <text evidence="1">The sequence shown here is derived from an EMBL/GenBank/DDBJ whole genome shotgun (WGS) entry which is preliminary data.</text>
</comment>
<dbReference type="InterPro" id="IPR036397">
    <property type="entry name" value="RNaseH_sf"/>
</dbReference>
<dbReference type="SUPFAM" id="SSF53098">
    <property type="entry name" value="Ribonuclease H-like"/>
    <property type="match status" value="1"/>
</dbReference>
<name>A0A813QYI2_9BILA</name>